<dbReference type="GO" id="GO:0008534">
    <property type="term" value="F:oxidized purine nucleobase lesion DNA N-glycosylase activity"/>
    <property type="evidence" value="ECO:0007669"/>
    <property type="project" value="UniProtKB-EC"/>
</dbReference>
<dbReference type="PANTHER" id="PTHR22993:SF9">
    <property type="entry name" value="FORMAMIDOPYRIMIDINE-DNA GLYCOSYLASE"/>
    <property type="match status" value="1"/>
</dbReference>
<feature type="domain" description="Formamidopyrimidine-DNA glycosylase catalytic" evidence="11">
    <location>
        <begin position="2"/>
        <end position="130"/>
    </location>
</feature>
<dbReference type="GO" id="GO:0006284">
    <property type="term" value="P:base-excision repair"/>
    <property type="evidence" value="ECO:0007669"/>
    <property type="project" value="InterPro"/>
</dbReference>
<dbReference type="GO" id="GO:0005634">
    <property type="term" value="C:nucleus"/>
    <property type="evidence" value="ECO:0007669"/>
    <property type="project" value="TreeGrafter"/>
</dbReference>
<dbReference type="Pfam" id="PF06831">
    <property type="entry name" value="H2TH"/>
    <property type="match status" value="1"/>
</dbReference>
<keyword evidence="8" id="KW-0511">Multifunctional enzyme</keyword>
<keyword evidence="9" id="KW-0326">Glycosidase</keyword>
<dbReference type="GO" id="GO:0008270">
    <property type="term" value="F:zinc ion binding"/>
    <property type="evidence" value="ECO:0007669"/>
    <property type="project" value="InterPro"/>
</dbReference>
<dbReference type="OMA" id="EKFPEHW"/>
<keyword evidence="4" id="KW-0378">Hydrolase</keyword>
<feature type="compositionally biased region" description="Basic and acidic residues" evidence="10">
    <location>
        <begin position="309"/>
        <end position="334"/>
    </location>
</feature>
<dbReference type="Proteomes" id="UP000018144">
    <property type="component" value="Unassembled WGS sequence"/>
</dbReference>
<keyword evidence="6" id="KW-0234">DNA repair</keyword>
<dbReference type="InterPro" id="IPR035937">
    <property type="entry name" value="FPG_N"/>
</dbReference>
<sequence length="404" mass="45999">MPEIGEVARIVNRLRQHLVGRTIASITAPEDAILYKDTTASEFKSALTGRKVEAALQHGKYFWLVMDQAPHPLMHLGMTGWIHFKNDPAYGYRGEGKPLETSWPPRFHKFLFRLKDSDDELAFVDSRRLGRVRLIHHDGYDLRNVPPLSKNGPDPVQTPISFEWLQEQLAKRKVPIKAWLLDQGAISGIGNWVADECLYQSHIHPESYTNNLQPEHVKALHEAICTVCKLAVETNADSSKFPDNWLMLHRWGKGKKGGDVMPNGDKISFLTVGGRTSAFIEKRQKQIGPNVAELKAEKAGKAVGKRKLKQEEEDKSDIAEEEKEIPHKKVEKVSSRGRRKKQEEDESESGIKEETIPDQIKEDPDQPVAEIHDKKTNKKYDVKKIEMDGLRRSSRRKPAEVVYD</sequence>
<dbReference type="FunFam" id="1.10.8.50:FF:000009">
    <property type="entry name" value="Formamidopyrimidine-DNA glycosylase"/>
    <property type="match status" value="1"/>
</dbReference>
<dbReference type="Gene3D" id="3.20.190.10">
    <property type="entry name" value="MutM-like, N-terminal"/>
    <property type="match status" value="1"/>
</dbReference>
<dbReference type="OrthoDB" id="444592at2759"/>
<evidence type="ECO:0000256" key="8">
    <source>
        <dbReference type="ARBA" id="ARBA00023268"/>
    </source>
</evidence>
<dbReference type="GO" id="GO:0016829">
    <property type="term" value="F:lyase activity"/>
    <property type="evidence" value="ECO:0007669"/>
    <property type="project" value="UniProtKB-KW"/>
</dbReference>
<evidence type="ECO:0000256" key="7">
    <source>
        <dbReference type="ARBA" id="ARBA00023239"/>
    </source>
</evidence>
<dbReference type="GO" id="GO:0003684">
    <property type="term" value="F:damaged DNA binding"/>
    <property type="evidence" value="ECO:0007669"/>
    <property type="project" value="InterPro"/>
</dbReference>
<evidence type="ECO:0000256" key="10">
    <source>
        <dbReference type="SAM" id="MobiDB-lite"/>
    </source>
</evidence>
<evidence type="ECO:0000256" key="5">
    <source>
        <dbReference type="ARBA" id="ARBA00023125"/>
    </source>
</evidence>
<dbReference type="EMBL" id="HF935887">
    <property type="protein sequence ID" value="CCX13656.1"/>
    <property type="molecule type" value="Genomic_DNA"/>
</dbReference>
<evidence type="ECO:0000256" key="2">
    <source>
        <dbReference type="ARBA" id="ARBA00009409"/>
    </source>
</evidence>
<reference evidence="12 13" key="1">
    <citation type="journal article" date="2013" name="PLoS Genet.">
        <title>The genome and development-dependent transcriptomes of Pyronema confluens: a window into fungal evolution.</title>
        <authorList>
            <person name="Traeger S."/>
            <person name="Altegoer F."/>
            <person name="Freitag M."/>
            <person name="Gabaldon T."/>
            <person name="Kempken F."/>
            <person name="Kumar A."/>
            <person name="Marcet-Houben M."/>
            <person name="Poggeler S."/>
            <person name="Stajich J.E."/>
            <person name="Nowrousian M."/>
        </authorList>
    </citation>
    <scope>NUCLEOTIDE SEQUENCE [LARGE SCALE GENOMIC DNA]</scope>
    <source>
        <strain evidence="13">CBS 100304</strain>
        <tissue evidence="12">Vegetative mycelium</tissue>
    </source>
</reference>
<protein>
    <submittedName>
        <fullName evidence="12">Similar to Formamidopyrimidine-DNA glycosylase acc. no. Q24XW2</fullName>
    </submittedName>
</protein>
<evidence type="ECO:0000256" key="4">
    <source>
        <dbReference type="ARBA" id="ARBA00022801"/>
    </source>
</evidence>
<organism evidence="12 13">
    <name type="scientific">Pyronema omphalodes (strain CBS 100304)</name>
    <name type="common">Pyronema confluens</name>
    <dbReference type="NCBI Taxonomy" id="1076935"/>
    <lineage>
        <taxon>Eukaryota</taxon>
        <taxon>Fungi</taxon>
        <taxon>Dikarya</taxon>
        <taxon>Ascomycota</taxon>
        <taxon>Pezizomycotina</taxon>
        <taxon>Pezizomycetes</taxon>
        <taxon>Pezizales</taxon>
        <taxon>Pyronemataceae</taxon>
        <taxon>Pyronema</taxon>
    </lineage>
</organism>
<keyword evidence="13" id="KW-1185">Reference proteome</keyword>
<dbReference type="SUPFAM" id="SSF81624">
    <property type="entry name" value="N-terminal domain of MutM-like DNA repair proteins"/>
    <property type="match status" value="1"/>
</dbReference>
<keyword evidence="7" id="KW-0456">Lyase</keyword>
<evidence type="ECO:0000256" key="3">
    <source>
        <dbReference type="ARBA" id="ARBA00022763"/>
    </source>
</evidence>
<dbReference type="InterPro" id="IPR012319">
    <property type="entry name" value="FPG_cat"/>
</dbReference>
<keyword evidence="3" id="KW-0227">DNA damage</keyword>
<evidence type="ECO:0000313" key="12">
    <source>
        <dbReference type="EMBL" id="CCX13656.1"/>
    </source>
</evidence>
<comment type="similarity">
    <text evidence="2">Belongs to the FPG family.</text>
</comment>
<dbReference type="eggNOG" id="ENOG502QVDB">
    <property type="taxonomic scope" value="Eukaryota"/>
</dbReference>
<evidence type="ECO:0000256" key="9">
    <source>
        <dbReference type="ARBA" id="ARBA00023295"/>
    </source>
</evidence>
<dbReference type="Pfam" id="PF01149">
    <property type="entry name" value="Fapy_DNA_glyco"/>
    <property type="match status" value="1"/>
</dbReference>
<dbReference type="InterPro" id="IPR010979">
    <property type="entry name" value="Ribosomal_uS13-like_H2TH"/>
</dbReference>
<evidence type="ECO:0000313" key="13">
    <source>
        <dbReference type="Proteomes" id="UP000018144"/>
    </source>
</evidence>
<feature type="compositionally biased region" description="Basic and acidic residues" evidence="10">
    <location>
        <begin position="349"/>
        <end position="382"/>
    </location>
</feature>
<dbReference type="PANTHER" id="PTHR22993">
    <property type="entry name" value="FORMAMIDOPYRIMIDINE-DNA GLYCOSYLASE"/>
    <property type="match status" value="1"/>
</dbReference>
<name>U4L997_PYROM</name>
<dbReference type="SMART" id="SM01232">
    <property type="entry name" value="H2TH"/>
    <property type="match status" value="1"/>
</dbReference>
<dbReference type="CDD" id="cd08972">
    <property type="entry name" value="PF_Nei_N"/>
    <property type="match status" value="1"/>
</dbReference>
<dbReference type="SUPFAM" id="SSF46946">
    <property type="entry name" value="S13-like H2TH domain"/>
    <property type="match status" value="1"/>
</dbReference>
<gene>
    <name evidence="12" type="ORF">PCON_13249</name>
</gene>
<dbReference type="PROSITE" id="PS51068">
    <property type="entry name" value="FPG_CAT"/>
    <property type="match status" value="1"/>
</dbReference>
<evidence type="ECO:0000259" key="11">
    <source>
        <dbReference type="PROSITE" id="PS51068"/>
    </source>
</evidence>
<dbReference type="SMART" id="SM00898">
    <property type="entry name" value="Fapy_DNA_glyco"/>
    <property type="match status" value="1"/>
</dbReference>
<dbReference type="Gene3D" id="1.10.8.50">
    <property type="match status" value="1"/>
</dbReference>
<dbReference type="STRING" id="1076935.U4L997"/>
<dbReference type="AlphaFoldDB" id="U4L997"/>
<proteinExistence type="inferred from homology"/>
<accession>U4L997</accession>
<evidence type="ECO:0000256" key="1">
    <source>
        <dbReference type="ARBA" id="ARBA00001668"/>
    </source>
</evidence>
<dbReference type="InterPro" id="IPR015886">
    <property type="entry name" value="H2TH_FPG"/>
</dbReference>
<comment type="catalytic activity">
    <reaction evidence="1">
        <text>Hydrolysis of DNA containing ring-opened 7-methylguanine residues, releasing 2,6-diamino-4-hydroxy-5-(N-methyl)formamidopyrimidine.</text>
        <dbReference type="EC" id="3.2.2.23"/>
    </reaction>
</comment>
<keyword evidence="5" id="KW-0238">DNA-binding</keyword>
<feature type="region of interest" description="Disordered" evidence="10">
    <location>
        <begin position="291"/>
        <end position="382"/>
    </location>
</feature>
<evidence type="ECO:0000256" key="6">
    <source>
        <dbReference type="ARBA" id="ARBA00023204"/>
    </source>
</evidence>
<dbReference type="GO" id="GO:0003906">
    <property type="term" value="F:DNA-(apurinic or apyrimidinic site) endonuclease activity"/>
    <property type="evidence" value="ECO:0007669"/>
    <property type="project" value="InterPro"/>
</dbReference>